<dbReference type="Proteomes" id="UP000199673">
    <property type="component" value="Unassembled WGS sequence"/>
</dbReference>
<reference evidence="2" key="1">
    <citation type="submission" date="2016-10" db="EMBL/GenBank/DDBJ databases">
        <authorList>
            <person name="Varghese N."/>
            <person name="Submissions S."/>
        </authorList>
    </citation>
    <scope>NUCLEOTIDE SEQUENCE [LARGE SCALE GENOMIC DNA]</scope>
    <source>
        <strain evidence="2">DSM 23445</strain>
    </source>
</reference>
<dbReference type="OrthoDB" id="9799912at2"/>
<keyword evidence="2" id="KW-1185">Reference proteome</keyword>
<dbReference type="EMBL" id="FPBF01000001">
    <property type="protein sequence ID" value="SFT50839.1"/>
    <property type="molecule type" value="Genomic_DNA"/>
</dbReference>
<dbReference type="RefSeq" id="WP_091691609.1">
    <property type="nucleotide sequence ID" value="NZ_FPBF01000001.1"/>
</dbReference>
<evidence type="ECO:0000313" key="2">
    <source>
        <dbReference type="Proteomes" id="UP000199673"/>
    </source>
</evidence>
<dbReference type="Pfam" id="PF09907">
    <property type="entry name" value="HigB_toxin"/>
    <property type="match status" value="1"/>
</dbReference>
<dbReference type="GO" id="GO:0003723">
    <property type="term" value="F:RNA binding"/>
    <property type="evidence" value="ECO:0007669"/>
    <property type="project" value="InterPro"/>
</dbReference>
<organism evidence="1 2">
    <name type="scientific">Algoriphagus locisalis</name>
    <dbReference type="NCBI Taxonomy" id="305507"/>
    <lineage>
        <taxon>Bacteria</taxon>
        <taxon>Pseudomonadati</taxon>
        <taxon>Bacteroidota</taxon>
        <taxon>Cytophagia</taxon>
        <taxon>Cytophagales</taxon>
        <taxon>Cyclobacteriaceae</taxon>
        <taxon>Algoriphagus</taxon>
    </lineage>
</organism>
<evidence type="ECO:0000313" key="1">
    <source>
        <dbReference type="EMBL" id="SFT50839.1"/>
    </source>
</evidence>
<proteinExistence type="predicted"/>
<dbReference type="GO" id="GO:0004519">
    <property type="term" value="F:endonuclease activity"/>
    <property type="evidence" value="ECO:0007669"/>
    <property type="project" value="InterPro"/>
</dbReference>
<dbReference type="GO" id="GO:0110001">
    <property type="term" value="C:toxin-antitoxin complex"/>
    <property type="evidence" value="ECO:0007669"/>
    <property type="project" value="InterPro"/>
</dbReference>
<dbReference type="InterPro" id="IPR018669">
    <property type="entry name" value="Toxin_HigB"/>
</dbReference>
<accession>A0A1I6YK18</accession>
<gene>
    <name evidence="1" type="ORF">SAMN04489724_1061</name>
</gene>
<protein>
    <submittedName>
        <fullName evidence="1">mRNA interferase HigB</fullName>
    </submittedName>
</protein>
<name>A0A1I6YK18_9BACT</name>
<dbReference type="STRING" id="305507.SAMN04489724_1061"/>
<sequence length="101" mass="11903">MKNIISIKNLVQFYQKHPDSKSSIETWIAVTKHADWKKSLDILGDFPDADPVKNNRVVFNIARNKYRLIVQICYLRQWVFIKFIGTHSEYDKVDVSTVDLF</sequence>
<dbReference type="AlphaFoldDB" id="A0A1I6YK18"/>